<evidence type="ECO:0000256" key="5">
    <source>
        <dbReference type="ARBA" id="ARBA00035648"/>
    </source>
</evidence>
<evidence type="ECO:0000256" key="3">
    <source>
        <dbReference type="ARBA" id="ARBA00022759"/>
    </source>
</evidence>
<evidence type="ECO:0000256" key="2">
    <source>
        <dbReference type="ARBA" id="ARBA00022722"/>
    </source>
</evidence>
<dbReference type="GO" id="GO:0016787">
    <property type="term" value="F:hydrolase activity"/>
    <property type="evidence" value="ECO:0007669"/>
    <property type="project" value="UniProtKB-KW"/>
</dbReference>
<dbReference type="PANTHER" id="PTHR30636">
    <property type="entry name" value="UPF0701 PROTEIN YICC"/>
    <property type="match status" value="1"/>
</dbReference>
<dbReference type="Pfam" id="PF08340">
    <property type="entry name" value="YicC-like_C"/>
    <property type="match status" value="1"/>
</dbReference>
<gene>
    <name evidence="8" type="ORF">TFUB20_00558</name>
</gene>
<dbReference type="InterPro" id="IPR013551">
    <property type="entry name" value="YicC-like_C"/>
</dbReference>
<evidence type="ECO:0000259" key="6">
    <source>
        <dbReference type="Pfam" id="PF03755"/>
    </source>
</evidence>
<dbReference type="NCBIfam" id="TIGR00255">
    <property type="entry name" value="YicC/YloC family endoribonuclease"/>
    <property type="match status" value="1"/>
</dbReference>
<comment type="cofactor">
    <cofactor evidence="1">
        <name>a divalent metal cation</name>
        <dbReference type="ChEBI" id="CHEBI:60240"/>
    </cofactor>
</comment>
<dbReference type="Proteomes" id="UP000182057">
    <property type="component" value="Unassembled WGS sequence"/>
</dbReference>
<dbReference type="GO" id="GO:0004521">
    <property type="term" value="F:RNA endonuclease activity"/>
    <property type="evidence" value="ECO:0007669"/>
    <property type="project" value="InterPro"/>
</dbReference>
<organism evidence="8 9">
    <name type="scientific">Tannerella forsythia</name>
    <name type="common">Bacteroides forsythus</name>
    <dbReference type="NCBI Taxonomy" id="28112"/>
    <lineage>
        <taxon>Bacteria</taxon>
        <taxon>Pseudomonadati</taxon>
        <taxon>Bacteroidota</taxon>
        <taxon>Bacteroidia</taxon>
        <taxon>Bacteroidales</taxon>
        <taxon>Tannerellaceae</taxon>
        <taxon>Tannerella</taxon>
    </lineage>
</organism>
<dbReference type="Pfam" id="PF03755">
    <property type="entry name" value="YicC-like_N"/>
    <property type="match status" value="1"/>
</dbReference>
<dbReference type="InterPro" id="IPR005229">
    <property type="entry name" value="YicC/YloC-like"/>
</dbReference>
<keyword evidence="2" id="KW-0540">Nuclease</keyword>
<evidence type="ECO:0000259" key="7">
    <source>
        <dbReference type="Pfam" id="PF08340"/>
    </source>
</evidence>
<comment type="similarity">
    <text evidence="5">Belongs to the YicC/YloC family.</text>
</comment>
<name>A0A1D3UEU4_TANFO</name>
<proteinExistence type="inferred from homology"/>
<feature type="domain" description="Endoribonuclease YicC-like C-terminal" evidence="7">
    <location>
        <begin position="174"/>
        <end position="289"/>
    </location>
</feature>
<reference evidence="8 9" key="1">
    <citation type="submission" date="2016-09" db="EMBL/GenBank/DDBJ databases">
        <authorList>
            <person name="Capua I."/>
            <person name="De Benedictis P."/>
            <person name="Joannis T."/>
            <person name="Lombin L.H."/>
            <person name="Cattoli G."/>
        </authorList>
    </citation>
    <scope>NUCLEOTIDE SEQUENCE [LARGE SCALE GENOMIC DNA]</scope>
    <source>
        <strain evidence="8 9">UB20</strain>
    </source>
</reference>
<dbReference type="PANTHER" id="PTHR30636:SF3">
    <property type="entry name" value="UPF0701 PROTEIN YICC"/>
    <property type="match status" value="1"/>
</dbReference>
<dbReference type="AlphaFoldDB" id="A0A1D3UEU4"/>
<protein>
    <recommendedName>
        <fullName evidence="10">YicC family protein</fullName>
    </recommendedName>
</protein>
<accession>A0A1D3UEU4</accession>
<evidence type="ECO:0000256" key="1">
    <source>
        <dbReference type="ARBA" id="ARBA00001968"/>
    </source>
</evidence>
<dbReference type="RefSeq" id="WP_074449470.1">
    <property type="nucleotide sequence ID" value="NZ_CAJPTF010000075.1"/>
</dbReference>
<evidence type="ECO:0000313" key="8">
    <source>
        <dbReference type="EMBL" id="SCQ19012.1"/>
    </source>
</evidence>
<evidence type="ECO:0008006" key="10">
    <source>
        <dbReference type="Google" id="ProtNLM"/>
    </source>
</evidence>
<dbReference type="OrthoDB" id="9771229at2"/>
<sequence>MIQSMTGFGKVTAEMTDKKVTIEIKSLNSKQLDLFTRIPSAYREKEMQIRNELSQKLERGKIDFILHVEYIGKDTSTKINAAVVEGYYEQIRDLAGRLSVSLPDDWFPTLLRLPDVIKNETVEVDEAEWQKVYQAIADALAHLIEFRQQEGRMLQKLFEQKIATIGELLKEVEPYEQDRIDKIKGRLLENLQKVPEVEYDKNRFEQELIYYLEKLDINEEKDRLRNHLHYFIDTMNNGSGQGKKLGFIVQEIGREINTLGSKSNHAEMQQIVVQMKDVLEQIKEQVLNVL</sequence>
<dbReference type="EMBL" id="FMMM01000021">
    <property type="protein sequence ID" value="SCQ19012.1"/>
    <property type="molecule type" value="Genomic_DNA"/>
</dbReference>
<feature type="domain" description="Endoribonuclease YicC-like N-terminal" evidence="6">
    <location>
        <begin position="2"/>
        <end position="155"/>
    </location>
</feature>
<evidence type="ECO:0000256" key="4">
    <source>
        <dbReference type="ARBA" id="ARBA00022801"/>
    </source>
</evidence>
<evidence type="ECO:0000313" key="9">
    <source>
        <dbReference type="Proteomes" id="UP000182057"/>
    </source>
</evidence>
<keyword evidence="3" id="KW-0255">Endonuclease</keyword>
<keyword evidence="4" id="KW-0378">Hydrolase</keyword>
<dbReference type="InterPro" id="IPR013527">
    <property type="entry name" value="YicC-like_N"/>
</dbReference>